<evidence type="ECO:0000256" key="1">
    <source>
        <dbReference type="SAM" id="MobiDB-lite"/>
    </source>
</evidence>
<accession>A0AAJ1TT28</accession>
<evidence type="ECO:0000313" key="2">
    <source>
        <dbReference type="EMBL" id="MDQ0544131.1"/>
    </source>
</evidence>
<comment type="caution">
    <text evidence="2">The sequence shown here is derived from an EMBL/GenBank/DDBJ whole genome shotgun (WGS) entry which is preliminary data.</text>
</comment>
<dbReference type="AlphaFoldDB" id="A0AAJ1TT28"/>
<evidence type="ECO:0000313" key="3">
    <source>
        <dbReference type="Proteomes" id="UP001223420"/>
    </source>
</evidence>
<gene>
    <name evidence="2" type="ORF">QO001_003060</name>
</gene>
<name>A0AAJ1TT28_9HYPH</name>
<dbReference type="InterPro" id="IPR021880">
    <property type="entry name" value="DUF3489"/>
</dbReference>
<sequence>MPTDPLLTPQHRDLLAAAARRPDHRLTPPERVTGGARRRLGEKLVALSVAETVTAADEPIWVRVPSGEAKGLQLTVAGLAIIDVDARAGVGVSRERTPICTAVEPRAWTKIARVLALLRRPEGADLQMLAAATGWLPHTTRAALTGLRRKGHAIHVRKREADGRTVYRIETTAESASGPTSASSEAAPATPVASR</sequence>
<reference evidence="2" key="1">
    <citation type="submission" date="2023-07" db="EMBL/GenBank/DDBJ databases">
        <title>Genomic Encyclopedia of Type Strains, Phase IV (KMG-IV): sequencing the most valuable type-strain genomes for metagenomic binning, comparative biology and taxonomic classification.</title>
        <authorList>
            <person name="Goeker M."/>
        </authorList>
    </citation>
    <scope>NUCLEOTIDE SEQUENCE</scope>
    <source>
        <strain evidence="2">DSM 19569</strain>
    </source>
</reference>
<feature type="compositionally biased region" description="Low complexity" evidence="1">
    <location>
        <begin position="170"/>
        <end position="195"/>
    </location>
</feature>
<dbReference type="Proteomes" id="UP001223420">
    <property type="component" value="Unassembled WGS sequence"/>
</dbReference>
<dbReference type="RefSeq" id="WP_230366508.1">
    <property type="nucleotide sequence ID" value="NZ_JAJALK010000005.1"/>
</dbReference>
<dbReference type="EMBL" id="JAUSWL010000004">
    <property type="protein sequence ID" value="MDQ0544131.1"/>
    <property type="molecule type" value="Genomic_DNA"/>
</dbReference>
<protein>
    <recommendedName>
        <fullName evidence="4">DUF3489 domain-containing protein</fullName>
    </recommendedName>
</protein>
<evidence type="ECO:0008006" key="4">
    <source>
        <dbReference type="Google" id="ProtNLM"/>
    </source>
</evidence>
<feature type="region of interest" description="Disordered" evidence="1">
    <location>
        <begin position="169"/>
        <end position="195"/>
    </location>
</feature>
<dbReference type="Pfam" id="PF11994">
    <property type="entry name" value="DUF3489"/>
    <property type="match status" value="1"/>
</dbReference>
<organism evidence="2 3">
    <name type="scientific">Methylobacterium brachiatum</name>
    <dbReference type="NCBI Taxonomy" id="269660"/>
    <lineage>
        <taxon>Bacteria</taxon>
        <taxon>Pseudomonadati</taxon>
        <taxon>Pseudomonadota</taxon>
        <taxon>Alphaproteobacteria</taxon>
        <taxon>Hyphomicrobiales</taxon>
        <taxon>Methylobacteriaceae</taxon>
        <taxon>Methylobacterium</taxon>
    </lineage>
</organism>
<proteinExistence type="predicted"/>